<dbReference type="InterPro" id="IPR034746">
    <property type="entry name" value="POTRA"/>
</dbReference>
<reference evidence="12 13" key="1">
    <citation type="journal article" date="2006" name="J. Bacteriol.">
        <title>Comparison of the genome sequence of the poultry pathogen Bordetella avium with those of B. bronchiseptica, B. pertussis, and B. parapertussis reveals extensive diversity in surface structures associated with host interaction.</title>
        <authorList>
            <person name="Sebaihia M."/>
            <person name="Preston A."/>
            <person name="Maskell D.J."/>
            <person name="Kuzmiak H."/>
            <person name="Connell T.D."/>
            <person name="King N.D."/>
            <person name="Orndorff P.E."/>
            <person name="Miyamoto D.M."/>
            <person name="Thomson N.R."/>
            <person name="Harris D."/>
            <person name="Goble A."/>
            <person name="Lord A."/>
            <person name="Murphy L."/>
            <person name="Quail M.A."/>
            <person name="Rutter S."/>
            <person name="Squares R."/>
            <person name="Squares S."/>
            <person name="Woodward J."/>
            <person name="Parkhill J."/>
            <person name="Temple L.M."/>
        </authorList>
    </citation>
    <scope>NUCLEOTIDE SEQUENCE [LARGE SCALE GENOMIC DNA]</scope>
    <source>
        <strain evidence="12 13">197N</strain>
    </source>
</reference>
<dbReference type="OrthoDB" id="9803054at2"/>
<feature type="domain" description="POTRA" evidence="11">
    <location>
        <begin position="199"/>
        <end position="287"/>
    </location>
</feature>
<keyword evidence="3 8" id="KW-0812">Transmembrane</keyword>
<dbReference type="GO" id="GO:0043165">
    <property type="term" value="P:Gram-negative-bacterium-type cell outer membrane assembly"/>
    <property type="evidence" value="ECO:0007669"/>
    <property type="project" value="UniProtKB-UniRule"/>
</dbReference>
<comment type="function">
    <text evidence="8">Part of the outer membrane protein assembly complex, which is involved in assembly and insertion of beta-barrel proteins into the outer membrane.</text>
</comment>
<evidence type="ECO:0000256" key="9">
    <source>
        <dbReference type="NCBIfam" id="TIGR03303"/>
    </source>
</evidence>
<name>Q2L153_BORA1</name>
<dbReference type="eggNOG" id="COG4775">
    <property type="taxonomic scope" value="Bacteria"/>
</dbReference>
<dbReference type="EMBL" id="AM167904">
    <property type="protein sequence ID" value="CAJ49350.1"/>
    <property type="molecule type" value="Genomic_DNA"/>
</dbReference>
<keyword evidence="4 8" id="KW-0732">Signal</keyword>
<evidence type="ECO:0000256" key="10">
    <source>
        <dbReference type="SAM" id="MobiDB-lite"/>
    </source>
</evidence>
<dbReference type="GO" id="GO:0009279">
    <property type="term" value="C:cell outer membrane"/>
    <property type="evidence" value="ECO:0007669"/>
    <property type="project" value="UniProtKB-SubCell"/>
</dbReference>
<accession>Q2L153</accession>
<sequence length="792" mass="88471" precursor="true">MSFRRMNNHQRGAMQERHTQRQVLKRAKLPSLIAALLLPALAHAFDPFVVRDIRVEGIQRTDAGTVFGYLPVKVGEKFTDADATEAIRRLYATGFFSDVQIRTENNVVVVSVQERPTIASISFNGMREFDSKNIIKSLSQVGFGEGRIFDQSMLERAQYELKEQYLSKGKYGVEVTATVTPLPRNRVGVSFEVFEGEVAKIREIRVVGNKAFSESDLLDQFSLTTPGWLTWYTNTDKYSREKLEGDIERLRSFYLDRGYLEFSVEPPQVTISPDRKDIFITVTIHEGEPYKVRSVKLAGSLLGLDGEIEKLIQLKPNQTFSAAEANNSAKAITDYLGELGYAFANVNPNPQLDREKHEADVTFYIDPSRRVYVRRIQIGGNTRTRDEVVRREVRQQESAWYDASDIKVSRDRIDRLGYFNEVNVKTDPVPGSPDQVDVNVDVKEKPTGMINLGVGYGSSEKAILSAGISEDNVFGSGTNLSLQVNTSKTNRAAVLSHTDPYFTKEGISRTTSLYYRLTEPWNNNDGDYRVKSMGLGMNFGVPISEYDRIFLGANFERNQIKLFNNSPLAYRQFVNQYSDTTNAIIFNTGWSKDTRDSALAPTKGSYTRLKGDVSTMDLKYYLLSAQQQYYVPLGRDYTLALNGMVDYGHSYGGKDYPIIKNVYGGGIGTVRGYDGASLGPRDTLTGDYLGGTRRIVANAQLYLPFPGANKDRTLRWFVFTDAGQVAAGSGLSCTAGKPSDPVQDPCGWRYSAGIGLSWQSPLGPLQLSYARPLNSKPGDDTQSFQFQIGTGF</sequence>
<feature type="domain" description="POTRA" evidence="11">
    <location>
        <begin position="48"/>
        <end position="115"/>
    </location>
</feature>
<evidence type="ECO:0000256" key="4">
    <source>
        <dbReference type="ARBA" id="ARBA00022729"/>
    </source>
</evidence>
<evidence type="ECO:0000256" key="7">
    <source>
        <dbReference type="ARBA" id="ARBA00023237"/>
    </source>
</evidence>
<dbReference type="NCBIfam" id="TIGR03303">
    <property type="entry name" value="OM_YaeT"/>
    <property type="match status" value="1"/>
</dbReference>
<organism evidence="12 13">
    <name type="scientific">Bordetella avium (strain 197N)</name>
    <dbReference type="NCBI Taxonomy" id="360910"/>
    <lineage>
        <taxon>Bacteria</taxon>
        <taxon>Pseudomonadati</taxon>
        <taxon>Pseudomonadota</taxon>
        <taxon>Betaproteobacteria</taxon>
        <taxon>Burkholderiales</taxon>
        <taxon>Alcaligenaceae</taxon>
        <taxon>Bordetella</taxon>
    </lineage>
</organism>
<evidence type="ECO:0000256" key="2">
    <source>
        <dbReference type="ARBA" id="ARBA00022452"/>
    </source>
</evidence>
<evidence type="ECO:0000256" key="3">
    <source>
        <dbReference type="ARBA" id="ARBA00022692"/>
    </source>
</evidence>
<protein>
    <recommendedName>
        <fullName evidence="8 9">Outer membrane protein assembly factor BamA</fullName>
    </recommendedName>
</protein>
<feature type="signal peptide" evidence="8">
    <location>
        <begin position="1"/>
        <end position="44"/>
    </location>
</feature>
<dbReference type="AlphaFoldDB" id="Q2L153"/>
<dbReference type="PIRSF" id="PIRSF006076">
    <property type="entry name" value="OM_assembly_OMP85"/>
    <property type="match status" value="1"/>
</dbReference>
<keyword evidence="13" id="KW-1185">Reference proteome</keyword>
<dbReference type="Proteomes" id="UP000001977">
    <property type="component" value="Chromosome"/>
</dbReference>
<feature type="region of interest" description="Disordered" evidence="10">
    <location>
        <begin position="1"/>
        <end position="20"/>
    </location>
</feature>
<keyword evidence="5 8" id="KW-0677">Repeat</keyword>
<dbReference type="HAMAP" id="MF_01430">
    <property type="entry name" value="OM_assembly_BamA"/>
    <property type="match status" value="1"/>
</dbReference>
<dbReference type="Gene3D" id="3.10.20.310">
    <property type="entry name" value="membrane protein fhac"/>
    <property type="match status" value="5"/>
</dbReference>
<dbReference type="STRING" id="360910.BAV1742"/>
<comment type="subunit">
    <text evidence="8">Part of the Bam complex.</text>
</comment>
<feature type="domain" description="POTRA" evidence="11">
    <location>
        <begin position="371"/>
        <end position="445"/>
    </location>
</feature>
<evidence type="ECO:0000259" key="11">
    <source>
        <dbReference type="PROSITE" id="PS51779"/>
    </source>
</evidence>
<feature type="domain" description="POTRA" evidence="11">
    <location>
        <begin position="290"/>
        <end position="368"/>
    </location>
</feature>
<evidence type="ECO:0000256" key="6">
    <source>
        <dbReference type="ARBA" id="ARBA00023136"/>
    </source>
</evidence>
<evidence type="ECO:0000313" key="13">
    <source>
        <dbReference type="Proteomes" id="UP000001977"/>
    </source>
</evidence>
<keyword evidence="7 8" id="KW-0998">Cell outer membrane</keyword>
<dbReference type="InterPro" id="IPR010827">
    <property type="entry name" value="BamA/TamA_POTRA"/>
</dbReference>
<dbReference type="HOGENOM" id="CLU_007664_1_0_4"/>
<dbReference type="KEGG" id="bav:BAV1742"/>
<evidence type="ECO:0000313" key="12">
    <source>
        <dbReference type="EMBL" id="CAJ49350.1"/>
    </source>
</evidence>
<comment type="similarity">
    <text evidence="8">Belongs to the BamA family.</text>
</comment>
<dbReference type="FunFam" id="3.10.20.310:FF:000002">
    <property type="entry name" value="Outer membrane protein assembly factor BamA"/>
    <property type="match status" value="1"/>
</dbReference>
<evidence type="ECO:0000256" key="5">
    <source>
        <dbReference type="ARBA" id="ARBA00022737"/>
    </source>
</evidence>
<gene>
    <name evidence="8" type="primary">bamA</name>
    <name evidence="12" type="ordered locus">BAV1742</name>
</gene>
<dbReference type="PANTHER" id="PTHR12815">
    <property type="entry name" value="SORTING AND ASSEMBLY MACHINERY SAMM50 PROTEIN FAMILY MEMBER"/>
    <property type="match status" value="1"/>
</dbReference>
<dbReference type="InterPro" id="IPR039910">
    <property type="entry name" value="D15-like"/>
</dbReference>
<evidence type="ECO:0000256" key="8">
    <source>
        <dbReference type="HAMAP-Rule" id="MF_01430"/>
    </source>
</evidence>
<keyword evidence="2 8" id="KW-1134">Transmembrane beta strand</keyword>
<dbReference type="RefSeq" id="WP_012417411.1">
    <property type="nucleotide sequence ID" value="NC_010645.1"/>
</dbReference>
<comment type="subcellular location">
    <subcellularLocation>
        <location evidence="8">Cell outer membrane</location>
    </subcellularLocation>
    <subcellularLocation>
        <location evidence="1">Membrane</location>
    </subcellularLocation>
</comment>
<dbReference type="Pfam" id="PF07244">
    <property type="entry name" value="POTRA"/>
    <property type="match status" value="5"/>
</dbReference>
<dbReference type="PANTHER" id="PTHR12815:SF23">
    <property type="entry name" value="OUTER MEMBRANE PROTEIN ASSEMBLY FACTOR BAMA"/>
    <property type="match status" value="1"/>
</dbReference>
<keyword evidence="6 8" id="KW-0472">Membrane</keyword>
<dbReference type="InterPro" id="IPR023707">
    <property type="entry name" value="OM_assembly_BamA"/>
</dbReference>
<dbReference type="GO" id="GO:0051205">
    <property type="term" value="P:protein insertion into membrane"/>
    <property type="evidence" value="ECO:0007669"/>
    <property type="project" value="UniProtKB-UniRule"/>
</dbReference>
<dbReference type="PROSITE" id="PS51779">
    <property type="entry name" value="POTRA"/>
    <property type="match status" value="4"/>
</dbReference>
<feature type="chain" id="PRO_5009019074" description="Outer membrane protein assembly factor BamA" evidence="8">
    <location>
        <begin position="45"/>
        <end position="792"/>
    </location>
</feature>
<dbReference type="InterPro" id="IPR000184">
    <property type="entry name" value="Bac_surfAg_D15"/>
</dbReference>
<dbReference type="Pfam" id="PF01103">
    <property type="entry name" value="Omp85"/>
    <property type="match status" value="1"/>
</dbReference>
<proteinExistence type="inferred from homology"/>
<evidence type="ECO:0000256" key="1">
    <source>
        <dbReference type="ARBA" id="ARBA00004370"/>
    </source>
</evidence>
<dbReference type="Gene3D" id="2.40.160.50">
    <property type="entry name" value="membrane protein fhac: a member of the omp85/tpsb transporter family"/>
    <property type="match status" value="1"/>
</dbReference>